<keyword evidence="3" id="KW-1185">Reference proteome</keyword>
<comment type="caution">
    <text evidence="2">The sequence shown here is derived from an EMBL/GenBank/DDBJ whole genome shotgun (WGS) entry which is preliminary data.</text>
</comment>
<gene>
    <name evidence="2" type="primary">SET5_2</name>
    <name evidence="2" type="ORF">N0V93_000996</name>
</gene>
<proteinExistence type="predicted"/>
<evidence type="ECO:0000259" key="1">
    <source>
        <dbReference type="PROSITE" id="PS50280"/>
    </source>
</evidence>
<dbReference type="Proteomes" id="UP001140453">
    <property type="component" value="Unassembled WGS sequence"/>
</dbReference>
<dbReference type="EMBL" id="JAPEVB010000001">
    <property type="protein sequence ID" value="KAJ4396774.1"/>
    <property type="molecule type" value="Genomic_DNA"/>
</dbReference>
<dbReference type="Gene3D" id="2.170.270.10">
    <property type="entry name" value="SET domain"/>
    <property type="match status" value="1"/>
</dbReference>
<sequence>MTADSFIPEPSPEDNSSGGWSGPHACAGIYCVYANPSFAGNRGIAIISDGETANELANLPAFVELASHRAADLLVTANINSRSQGVETRDIAGKGRGLVASRPIHRGEQIMSYTPALVIHRAFVDDLSRVEQLRLLRDAVSRLPTRTRIVFWKQLGQTHEADDNDILEIVMNNSFNLPLNLSGVSFIGNFPEVSMYNHDCRPSVAFHLESGLVHRTHAVRTSGEGEELSISYVDSYRAREVRRARTKKNWGFDCACAQCMLPEALRNASDHRLWRIYEVENSLLMDKGKVRDKFAKEGVTLDRVELLLSLYQQEKLLDSHGAVAFKIAALNYNALRRVDLATKYALLALEAFIIEDGASSLGVQEMLAMLDDPERHWSWGKRT</sequence>
<dbReference type="PANTHER" id="PTHR47332:SF6">
    <property type="entry name" value="SET DOMAIN-CONTAINING PROTEIN"/>
    <property type="match status" value="1"/>
</dbReference>
<dbReference type="Pfam" id="PF00856">
    <property type="entry name" value="SET"/>
    <property type="match status" value="1"/>
</dbReference>
<dbReference type="InterPro" id="IPR053185">
    <property type="entry name" value="SET_domain_protein"/>
</dbReference>
<dbReference type="AlphaFoldDB" id="A0A9W8Z193"/>
<dbReference type="PANTHER" id="PTHR47332">
    <property type="entry name" value="SET DOMAIN-CONTAINING PROTEIN 5"/>
    <property type="match status" value="1"/>
</dbReference>
<dbReference type="PROSITE" id="PS50280">
    <property type="entry name" value="SET"/>
    <property type="match status" value="1"/>
</dbReference>
<dbReference type="InterPro" id="IPR001214">
    <property type="entry name" value="SET_dom"/>
</dbReference>
<dbReference type="SUPFAM" id="SSF82199">
    <property type="entry name" value="SET domain"/>
    <property type="match status" value="1"/>
</dbReference>
<name>A0A9W8Z193_9PEZI</name>
<feature type="domain" description="SET" evidence="1">
    <location>
        <begin position="84"/>
        <end position="233"/>
    </location>
</feature>
<protein>
    <submittedName>
        <fullName evidence="2">SET domain-containing protein 5</fullName>
    </submittedName>
</protein>
<evidence type="ECO:0000313" key="3">
    <source>
        <dbReference type="Proteomes" id="UP001140453"/>
    </source>
</evidence>
<dbReference type="OrthoDB" id="1028014at2759"/>
<accession>A0A9W8Z193</accession>
<evidence type="ECO:0000313" key="2">
    <source>
        <dbReference type="EMBL" id="KAJ4396774.1"/>
    </source>
</evidence>
<reference evidence="2" key="1">
    <citation type="submission" date="2022-10" db="EMBL/GenBank/DDBJ databases">
        <title>Tapping the CABI collections for fungal endophytes: first genome assemblies for Collariella, Neodidymelliopsis, Ascochyta clinopodiicola, Didymella pomorum, Didymosphaeria variabile, Neocosmospora piperis and Neocucurbitaria cava.</title>
        <authorList>
            <person name="Hill R."/>
        </authorList>
    </citation>
    <scope>NUCLEOTIDE SEQUENCE</scope>
    <source>
        <strain evidence="2">IMI 355082</strain>
    </source>
</reference>
<dbReference type="InterPro" id="IPR046341">
    <property type="entry name" value="SET_dom_sf"/>
</dbReference>
<dbReference type="CDD" id="cd20071">
    <property type="entry name" value="SET_SMYD"/>
    <property type="match status" value="1"/>
</dbReference>
<organism evidence="2 3">
    <name type="scientific">Gnomoniopsis smithogilvyi</name>
    <dbReference type="NCBI Taxonomy" id="1191159"/>
    <lineage>
        <taxon>Eukaryota</taxon>
        <taxon>Fungi</taxon>
        <taxon>Dikarya</taxon>
        <taxon>Ascomycota</taxon>
        <taxon>Pezizomycotina</taxon>
        <taxon>Sordariomycetes</taxon>
        <taxon>Sordariomycetidae</taxon>
        <taxon>Diaporthales</taxon>
        <taxon>Gnomoniaceae</taxon>
        <taxon>Gnomoniopsis</taxon>
    </lineage>
</organism>